<sequence length="439" mass="48596">MPRNFLFCSSYWKKPISVNLNSPKSGLITNSELLVVNKAKDMDKHMFEAQDVSFLAPEDRGAILITDLKKTFHLDGGKKTPIGRITGLINGCLNKSRKVKAVDGLNLDLNRGQILAFLGHNGAGKTTTISMLSGLMLPDEGEISIFGQALPSPQNQSSNIHVMAGLQQMLGVCPQFDTLIDSFSAIEHMELFTEIRGIRILGKLDSNGMIVPGDSVDLLREYIADMMVDVSLADKCREKVGSYSGGMKRKLSLAIALLGNPCIILLDEPTTGMDVYSRNQIWQLIQDSKEDRIVILTSHSMEEADALGDRIAIMSKGKLQALGTSLFLKNRFGVGYHLNLAKKDINHQPSTNTQLHDEFDEPGLTEFIRSHLPLASVLDDSPHMITYQLPNQPEDQEKYPQFFEEIEAACHQEAYGVIGFGLATTTLEEVFITLQEKEK</sequence>
<dbReference type="PROSITE" id="PS50893">
    <property type="entry name" value="ABC_TRANSPORTER_2"/>
    <property type="match status" value="1"/>
</dbReference>
<dbReference type="InterPro" id="IPR027417">
    <property type="entry name" value="P-loop_NTPase"/>
</dbReference>
<keyword evidence="2" id="KW-0067">ATP-binding</keyword>
<organism evidence="4 5">
    <name type="scientific">Basidiobolus ranarum</name>
    <dbReference type="NCBI Taxonomy" id="34480"/>
    <lineage>
        <taxon>Eukaryota</taxon>
        <taxon>Fungi</taxon>
        <taxon>Fungi incertae sedis</taxon>
        <taxon>Zoopagomycota</taxon>
        <taxon>Entomophthoromycotina</taxon>
        <taxon>Basidiobolomycetes</taxon>
        <taxon>Basidiobolales</taxon>
        <taxon>Basidiobolaceae</taxon>
        <taxon>Basidiobolus</taxon>
    </lineage>
</organism>
<dbReference type="Gene3D" id="3.40.50.300">
    <property type="entry name" value="P-loop containing nucleotide triphosphate hydrolases"/>
    <property type="match status" value="1"/>
</dbReference>
<evidence type="ECO:0000259" key="3">
    <source>
        <dbReference type="PROSITE" id="PS50893"/>
    </source>
</evidence>
<evidence type="ECO:0000313" key="5">
    <source>
        <dbReference type="Proteomes" id="UP001479436"/>
    </source>
</evidence>
<keyword evidence="5" id="KW-1185">Reference proteome</keyword>
<dbReference type="EMBL" id="JASJQH010007848">
    <property type="protein sequence ID" value="KAK9701079.1"/>
    <property type="molecule type" value="Genomic_DNA"/>
</dbReference>
<dbReference type="PANTHER" id="PTHR19229">
    <property type="entry name" value="ATP-BINDING CASSETTE TRANSPORTER SUBFAMILY A ABCA"/>
    <property type="match status" value="1"/>
</dbReference>
<dbReference type="SMART" id="SM00382">
    <property type="entry name" value="AAA"/>
    <property type="match status" value="1"/>
</dbReference>
<dbReference type="InterPro" id="IPR003439">
    <property type="entry name" value="ABC_transporter-like_ATP-bd"/>
</dbReference>
<evidence type="ECO:0000256" key="2">
    <source>
        <dbReference type="ARBA" id="ARBA00022840"/>
    </source>
</evidence>
<dbReference type="InterPro" id="IPR026082">
    <property type="entry name" value="ABCA"/>
</dbReference>
<evidence type="ECO:0000256" key="1">
    <source>
        <dbReference type="ARBA" id="ARBA00022741"/>
    </source>
</evidence>
<proteinExistence type="predicted"/>
<dbReference type="SUPFAM" id="SSF52540">
    <property type="entry name" value="P-loop containing nucleoside triphosphate hydrolases"/>
    <property type="match status" value="1"/>
</dbReference>
<evidence type="ECO:0000313" key="4">
    <source>
        <dbReference type="EMBL" id="KAK9701079.1"/>
    </source>
</evidence>
<dbReference type="CDD" id="cd03263">
    <property type="entry name" value="ABC_subfamily_A"/>
    <property type="match status" value="1"/>
</dbReference>
<dbReference type="Pfam" id="PF00005">
    <property type="entry name" value="ABC_tran"/>
    <property type="match status" value="1"/>
</dbReference>
<gene>
    <name evidence="4" type="ORF">K7432_011893</name>
</gene>
<accession>A0ABR2VT53</accession>
<keyword evidence="1" id="KW-0547">Nucleotide-binding</keyword>
<comment type="caution">
    <text evidence="4">The sequence shown here is derived from an EMBL/GenBank/DDBJ whole genome shotgun (WGS) entry which is preliminary data.</text>
</comment>
<name>A0ABR2VT53_9FUNG</name>
<dbReference type="PROSITE" id="PS00211">
    <property type="entry name" value="ABC_TRANSPORTER_1"/>
    <property type="match status" value="1"/>
</dbReference>
<feature type="domain" description="ABC transporter" evidence="3">
    <location>
        <begin position="83"/>
        <end position="341"/>
    </location>
</feature>
<dbReference type="InterPro" id="IPR017871">
    <property type="entry name" value="ABC_transporter-like_CS"/>
</dbReference>
<dbReference type="PANTHER" id="PTHR19229:SF263">
    <property type="entry name" value="CHROMOSOME UNDETERMINED SCAFFOLD_17, WHOLE GENOME SHOTGUN SEQUENCE"/>
    <property type="match status" value="1"/>
</dbReference>
<protein>
    <recommendedName>
        <fullName evidence="3">ABC transporter domain-containing protein</fullName>
    </recommendedName>
</protein>
<dbReference type="Proteomes" id="UP001479436">
    <property type="component" value="Unassembled WGS sequence"/>
</dbReference>
<reference evidence="4 5" key="1">
    <citation type="submission" date="2023-04" db="EMBL/GenBank/DDBJ databases">
        <title>Genome of Basidiobolus ranarum AG-B5.</title>
        <authorList>
            <person name="Stajich J.E."/>
            <person name="Carter-House D."/>
            <person name="Gryganskyi A."/>
        </authorList>
    </citation>
    <scope>NUCLEOTIDE SEQUENCE [LARGE SCALE GENOMIC DNA]</scope>
    <source>
        <strain evidence="4 5">AG-B5</strain>
    </source>
</reference>
<dbReference type="InterPro" id="IPR003593">
    <property type="entry name" value="AAA+_ATPase"/>
</dbReference>